<sequence>MKKHHHFEEKLLAIVDQIYAAASGDLGWSAVLESFCEVLAAQAVDLSIFREPAVADAPAVAAGSAQSGFMDCGAAAMLAGLGRPLALFAHSAGAEHFRSLEPEGIPVPVSSVGLDTTGAVHCQRAWVRRSDDGSPWMVLTVCFQHQDEVCGELSRQRLALLLPHIRRAFSVEQRLSHALHSEAELKETLDHVCKAVVLLNSDGQILYANELALSLLAQADGICRASDQLLRLPDRASQEALQQALGHCGQTCEHARGARAALQMVVRGQAGPYVVTVQPLSTTQRLRSDAAAVLLIQVPQTAEIQHLQPMRDTYGLTTSELQLVHGLVNGRSLKQIAASKGASYETMRVHLRQVFGKTGVNRQALLVNLARSGYP</sequence>
<dbReference type="InterPro" id="IPR036388">
    <property type="entry name" value="WH-like_DNA-bd_sf"/>
</dbReference>
<dbReference type="Proteomes" id="UP000261948">
    <property type="component" value="Unassembled WGS sequence"/>
</dbReference>
<keyword evidence="3" id="KW-1185">Reference proteome</keyword>
<dbReference type="InterPro" id="IPR000792">
    <property type="entry name" value="Tscrpt_reg_LuxR_C"/>
</dbReference>
<gene>
    <name evidence="2" type="ORF">DZC30_19050</name>
</gene>
<evidence type="ECO:0000259" key="1">
    <source>
        <dbReference type="PROSITE" id="PS50112"/>
    </source>
</evidence>
<evidence type="ECO:0000313" key="2">
    <source>
        <dbReference type="EMBL" id="RGE41170.1"/>
    </source>
</evidence>
<feature type="domain" description="PAS" evidence="1">
    <location>
        <begin position="181"/>
        <end position="217"/>
    </location>
</feature>
<reference evidence="2 3" key="1">
    <citation type="submission" date="2018-08" db="EMBL/GenBank/DDBJ databases">
        <title>Comamonas testosteroni strain SWCO2.</title>
        <authorList>
            <person name="Jiang N."/>
            <person name="Zhang X.Z."/>
        </authorList>
    </citation>
    <scope>NUCLEOTIDE SEQUENCE [LARGE SCALE GENOMIC DNA]</scope>
    <source>
        <strain evidence="2 3">SWCO2</strain>
    </source>
</reference>
<evidence type="ECO:0000313" key="3">
    <source>
        <dbReference type="Proteomes" id="UP000261948"/>
    </source>
</evidence>
<dbReference type="Gene3D" id="1.10.10.10">
    <property type="entry name" value="Winged helix-like DNA-binding domain superfamily/Winged helix DNA-binding domain"/>
    <property type="match status" value="1"/>
</dbReference>
<dbReference type="GO" id="GO:0003677">
    <property type="term" value="F:DNA binding"/>
    <property type="evidence" value="ECO:0007669"/>
    <property type="project" value="InterPro"/>
</dbReference>
<dbReference type="InterPro" id="IPR016032">
    <property type="entry name" value="Sig_transdc_resp-reg_C-effctor"/>
</dbReference>
<dbReference type="EMBL" id="QURR01000030">
    <property type="protein sequence ID" value="RGE41170.1"/>
    <property type="molecule type" value="Genomic_DNA"/>
</dbReference>
<name>A0A373FAT7_COMTE</name>
<dbReference type="GO" id="GO:0006355">
    <property type="term" value="P:regulation of DNA-templated transcription"/>
    <property type="evidence" value="ECO:0007669"/>
    <property type="project" value="InterPro"/>
</dbReference>
<accession>A0A373FAT7</accession>
<organism evidence="2 3">
    <name type="scientific">Comamonas testosteroni</name>
    <name type="common">Pseudomonas testosteroni</name>
    <dbReference type="NCBI Taxonomy" id="285"/>
    <lineage>
        <taxon>Bacteria</taxon>
        <taxon>Pseudomonadati</taxon>
        <taxon>Pseudomonadota</taxon>
        <taxon>Betaproteobacteria</taxon>
        <taxon>Burkholderiales</taxon>
        <taxon>Comamonadaceae</taxon>
        <taxon>Comamonas</taxon>
    </lineage>
</organism>
<dbReference type="SUPFAM" id="SSF46894">
    <property type="entry name" value="C-terminal effector domain of the bipartite response regulators"/>
    <property type="match status" value="1"/>
</dbReference>
<proteinExistence type="predicted"/>
<comment type="caution">
    <text evidence="2">The sequence shown here is derived from an EMBL/GenBank/DDBJ whole genome shotgun (WGS) entry which is preliminary data.</text>
</comment>
<dbReference type="PROSITE" id="PS50112">
    <property type="entry name" value="PAS"/>
    <property type="match status" value="1"/>
</dbReference>
<dbReference type="AlphaFoldDB" id="A0A373FAT7"/>
<dbReference type="InterPro" id="IPR000014">
    <property type="entry name" value="PAS"/>
</dbReference>
<dbReference type="OrthoDB" id="5497412at2"/>
<protein>
    <recommendedName>
        <fullName evidence="1">PAS domain-containing protein</fullName>
    </recommendedName>
</protein>
<dbReference type="SMART" id="SM00421">
    <property type="entry name" value="HTH_LUXR"/>
    <property type="match status" value="1"/>
</dbReference>